<gene>
    <name evidence="1" type="ORF">PT015_17415</name>
</gene>
<protein>
    <submittedName>
        <fullName evidence="1">Uncharacterized protein</fullName>
    </submittedName>
</protein>
<evidence type="ECO:0000313" key="2">
    <source>
        <dbReference type="Proteomes" id="UP001236585"/>
    </source>
</evidence>
<dbReference type="Proteomes" id="UP001236585">
    <property type="component" value="Chromosome"/>
</dbReference>
<name>A0ABY8VSP8_9MYCO</name>
<reference evidence="1 2" key="1">
    <citation type="journal article" date="2023" name="Microbiol. Resour. Announc.">
        <title>Complete Genome Sequence of Mycobacterium wuenschmanii, a novel Nontuberculous Mycobacterium Isolated from a captive population of Amazon Milk Frogs.</title>
        <authorList>
            <person name="Hicks J."/>
            <person name="Zeineldin M."/>
            <person name="Ward H."/>
            <person name="Wuenschmann A."/>
            <person name="Camp P."/>
            <person name="Farrell D."/>
            <person name="Lehman K."/>
            <person name="Thacker T."/>
            <person name="Cuthbert E."/>
        </authorList>
    </citation>
    <scope>NUCLEOTIDE SEQUENCE [LARGE SCALE GENOMIC DNA]</scope>
    <source>
        <strain evidence="1 2">Wuenschmanii</strain>
    </source>
</reference>
<dbReference type="RefSeq" id="WP_285186106.1">
    <property type="nucleotide sequence ID" value="NZ_CP126981.1"/>
</dbReference>
<sequence>MPGGKTWADDAAAPALYRTEQYRFRISGEDYTGYTRVVNGQQQQWVAYTYEAQHYVQYNVGAQAWAPKGPNEVTGELGGTATGGLAGITPPPIIEAWKPVSLPQIASWSAGSPAATYYIPDGCGGQFTFSGGVPVGGMAPPPTIPSMIAAPP</sequence>
<evidence type="ECO:0000313" key="1">
    <source>
        <dbReference type="EMBL" id="WIM86658.1"/>
    </source>
</evidence>
<dbReference type="EMBL" id="CP126981">
    <property type="protein sequence ID" value="WIM86658.1"/>
    <property type="molecule type" value="Genomic_DNA"/>
</dbReference>
<accession>A0ABY8VSP8</accession>
<proteinExistence type="predicted"/>
<organism evidence="1 2">
    <name type="scientific">Candidatus Mycobacterium wuenschmannii</name>
    <dbReference type="NCBI Taxonomy" id="3027808"/>
    <lineage>
        <taxon>Bacteria</taxon>
        <taxon>Bacillati</taxon>
        <taxon>Actinomycetota</taxon>
        <taxon>Actinomycetes</taxon>
        <taxon>Mycobacteriales</taxon>
        <taxon>Mycobacteriaceae</taxon>
        <taxon>Mycobacterium</taxon>
    </lineage>
</organism>
<keyword evidence="2" id="KW-1185">Reference proteome</keyword>